<accession>A0A6C0HU32</accession>
<dbReference type="AlphaFoldDB" id="A0A6C0HU32"/>
<protein>
    <submittedName>
        <fullName evidence="1">Uncharacterized protein</fullName>
    </submittedName>
</protein>
<sequence>MEISCAKCSKHFKLRTSMEKHQYKCQNVQSLKKRISQLELQLQESYGKPTITFQEYIDKIYVCVDDITEEKAEVIYSNVFKRWIKNGECIKLDGKMVFDETRGWILIKNVSAKDLEKIARIIQSKLLGALSKNEDYYKNVIKLTKKWSNIYKYL</sequence>
<proteinExistence type="predicted"/>
<reference evidence="1" key="1">
    <citation type="journal article" date="2020" name="Nature">
        <title>Giant virus diversity and host interactions through global metagenomics.</title>
        <authorList>
            <person name="Schulz F."/>
            <person name="Roux S."/>
            <person name="Paez-Espino D."/>
            <person name="Jungbluth S."/>
            <person name="Walsh D.A."/>
            <person name="Denef V.J."/>
            <person name="McMahon K.D."/>
            <person name="Konstantinidis K.T."/>
            <person name="Eloe-Fadrosh E.A."/>
            <person name="Kyrpides N.C."/>
            <person name="Woyke T."/>
        </authorList>
    </citation>
    <scope>NUCLEOTIDE SEQUENCE</scope>
    <source>
        <strain evidence="1">GVMAG-M-3300023184-167</strain>
    </source>
</reference>
<evidence type="ECO:0000313" key="1">
    <source>
        <dbReference type="EMBL" id="QHT83373.1"/>
    </source>
</evidence>
<dbReference type="EMBL" id="MN740008">
    <property type="protein sequence ID" value="QHT83373.1"/>
    <property type="molecule type" value="Genomic_DNA"/>
</dbReference>
<name>A0A6C0HU32_9ZZZZ</name>
<organism evidence="1">
    <name type="scientific">viral metagenome</name>
    <dbReference type="NCBI Taxonomy" id="1070528"/>
    <lineage>
        <taxon>unclassified sequences</taxon>
        <taxon>metagenomes</taxon>
        <taxon>organismal metagenomes</taxon>
    </lineage>
</organism>